<organism evidence="1 2">
    <name type="scientific">Glossina pallidipes</name>
    <name type="common">Tsetse fly</name>
    <dbReference type="NCBI Taxonomy" id="7398"/>
    <lineage>
        <taxon>Eukaryota</taxon>
        <taxon>Metazoa</taxon>
        <taxon>Ecdysozoa</taxon>
        <taxon>Arthropoda</taxon>
        <taxon>Hexapoda</taxon>
        <taxon>Insecta</taxon>
        <taxon>Pterygota</taxon>
        <taxon>Neoptera</taxon>
        <taxon>Endopterygota</taxon>
        <taxon>Diptera</taxon>
        <taxon>Brachycera</taxon>
        <taxon>Muscomorpha</taxon>
        <taxon>Hippoboscoidea</taxon>
        <taxon>Glossinidae</taxon>
        <taxon>Glossina</taxon>
    </lineage>
</organism>
<evidence type="ECO:0000313" key="2">
    <source>
        <dbReference type="Proteomes" id="UP000092445"/>
    </source>
</evidence>
<dbReference type="Proteomes" id="UP000092445">
    <property type="component" value="Unassembled WGS sequence"/>
</dbReference>
<evidence type="ECO:0000313" key="1">
    <source>
        <dbReference type="EnsemblMetazoa" id="GPAI036642-PA"/>
    </source>
</evidence>
<keyword evidence="2" id="KW-1185">Reference proteome</keyword>
<dbReference type="AlphaFoldDB" id="A0A1B0A7E6"/>
<dbReference type="EnsemblMetazoa" id="GPAI036642-RA">
    <property type="protein sequence ID" value="GPAI036642-PA"/>
    <property type="gene ID" value="GPAI036642"/>
</dbReference>
<accession>A0A1B0A7E6</accession>
<proteinExistence type="predicted"/>
<protein>
    <submittedName>
        <fullName evidence="1">Uncharacterized protein</fullName>
    </submittedName>
</protein>
<sequence length="153" mass="17458">MRFAKPDKNLTDIVEIGLVITQRLLGLSLKSFIIKKHYKKTKKTTLDKRIFSLNQISHTAKDLLDKILGWPLSQKSLKSNFKFYTKSADLLSKKCDLRLRKARGFACFRRDMVSRNPRRSSGFTVIRVRMRACTPTGPHSGRAYGLTPSIVGD</sequence>
<reference evidence="1" key="2">
    <citation type="submission" date="2020-05" db="UniProtKB">
        <authorList>
            <consortium name="EnsemblMetazoa"/>
        </authorList>
    </citation>
    <scope>IDENTIFICATION</scope>
    <source>
        <strain evidence="1">IAEA</strain>
    </source>
</reference>
<name>A0A1B0A7E6_GLOPL</name>
<reference evidence="2" key="1">
    <citation type="submission" date="2014-03" db="EMBL/GenBank/DDBJ databases">
        <authorList>
            <person name="Aksoy S."/>
            <person name="Warren W."/>
            <person name="Wilson R.K."/>
        </authorList>
    </citation>
    <scope>NUCLEOTIDE SEQUENCE [LARGE SCALE GENOMIC DNA]</scope>
    <source>
        <strain evidence="2">IAEA</strain>
    </source>
</reference>
<dbReference type="VEuPathDB" id="VectorBase:GPAI036642"/>